<name>A0A508WWI3_9HYPH</name>
<evidence type="ECO:0000313" key="2">
    <source>
        <dbReference type="EMBL" id="VTZ61797.1"/>
    </source>
</evidence>
<dbReference type="Proteomes" id="UP000507954">
    <property type="component" value="Unassembled WGS sequence"/>
</dbReference>
<gene>
    <name evidence="2" type="ORF">EMEDMD4_310046</name>
</gene>
<dbReference type="RefSeq" id="WP_180161808.1">
    <property type="nucleotide sequence ID" value="NZ_CABFNB010000097.1"/>
</dbReference>
<feature type="region of interest" description="Disordered" evidence="1">
    <location>
        <begin position="137"/>
        <end position="159"/>
    </location>
</feature>
<reference evidence="2" key="1">
    <citation type="submission" date="2019-06" db="EMBL/GenBank/DDBJ databases">
        <authorList>
            <person name="Le Quere A."/>
            <person name="Colella S."/>
        </authorList>
    </citation>
    <scope>NUCLEOTIDE SEQUENCE</scope>
    <source>
        <strain evidence="2">EmedicaeMD41</strain>
    </source>
</reference>
<dbReference type="EMBL" id="CABFNB010000097">
    <property type="protein sequence ID" value="VTZ61797.1"/>
    <property type="molecule type" value="Genomic_DNA"/>
</dbReference>
<organism evidence="2">
    <name type="scientific">Sinorhizobium medicae</name>
    <dbReference type="NCBI Taxonomy" id="110321"/>
    <lineage>
        <taxon>Bacteria</taxon>
        <taxon>Pseudomonadati</taxon>
        <taxon>Pseudomonadota</taxon>
        <taxon>Alphaproteobacteria</taxon>
        <taxon>Hyphomicrobiales</taxon>
        <taxon>Rhizobiaceae</taxon>
        <taxon>Sinorhizobium/Ensifer group</taxon>
        <taxon>Sinorhizobium</taxon>
    </lineage>
</organism>
<accession>A0A508WWI3</accession>
<evidence type="ECO:0000256" key="1">
    <source>
        <dbReference type="SAM" id="MobiDB-lite"/>
    </source>
</evidence>
<protein>
    <submittedName>
        <fullName evidence="2">Uncharacterized protein</fullName>
    </submittedName>
</protein>
<feature type="compositionally biased region" description="Low complexity" evidence="1">
    <location>
        <begin position="137"/>
        <end position="150"/>
    </location>
</feature>
<dbReference type="AlphaFoldDB" id="A0A508WWI3"/>
<sequence>MTKRDFTKVSPNVWRSNRFRKLENSEAQLLYLYFLTCEHQNSAGCFRIPDGYACADLGWDIDRYVQARNHLVAGDMVSFDADAEVIYVHRWFKHSPPMNDKHAQGTMRLISEIENDELREKVEADFELADAARQSRSAAAAASDPLSRRPSTFRNGGYQ</sequence>
<proteinExistence type="predicted"/>